<feature type="region of interest" description="Disordered" evidence="1">
    <location>
        <begin position="885"/>
        <end position="953"/>
    </location>
</feature>
<keyword evidence="3" id="KW-1185">Reference proteome</keyword>
<feature type="compositionally biased region" description="Polar residues" evidence="1">
    <location>
        <begin position="109"/>
        <end position="119"/>
    </location>
</feature>
<feature type="region of interest" description="Disordered" evidence="1">
    <location>
        <begin position="831"/>
        <end position="871"/>
    </location>
</feature>
<sequence>MVIVRFNSYKKNIASDNIEAISHCLGEYSKSQGSSDNITVIIVFLTPPDQIGAKQFDTHSLSTDVNTINMEVNNRHMSNPNSQYDVDTEFMEQQFFNKNDSAFDDNASYDKSSTISQDGRTLGYEDGKNDDLGPETNVDTLDAGDNCTLVNASRELFSNEKSDNNLTVGNELGDTFSCPSNNTNEHDNITSVDNVGDSDESDDEWNFYRIEPNQETENFLQPKVSSVVSEVGEEIVEPEILENYKDLLSDEKVNFSNQNTDKSEEKESFFSSDKPEINKNNEDLLLPETQDNCSEEMDFSLNPNAAEFVPVSSPPSIPSRFMDLPISGSPLKQTSMMDDINLPSPKEFKEEASHRPHEVEEEDNETISLNGNAFTGENIEEFDEKKKAALNLDESEISSTRAEFGDESNISFLATDFQKASGFDGSFTESCTEYENDPMAMSMGPDGFNLLSNPVDLNAIHDLNDSDLCDINSLGEEKEQTLTPVDDDHSQPLDLKSPDSNELQLKSTPLEHENTNNNILCTLSPSEELNVKDIENNTDEIISQVAAMNLKNEQLSEVCLENTNDFTNNTDNIKNNDQAQDDSPLTEQKPAESLFLESQHVPLENVEIQKPQNKFDSSLENCLISCDESKNLKHHQEEINLTDQCNENTFSDSEKLASHDSINTQVITKSEPAFNNECEFKNEEQEKNKEKDNVPDVSVSDNFTDFLVDIVPTKAQNRENSIIEKENTDITVSPKKSMELSKSLQEFTGLEKELSPTENNKDLMENISHKISEKSQIQDTLTTKDAVVENSEKSLDQTIEPSPEKIKVSAVEAKNTTAVAAKTKSNKISSKTITKTSATKSSTRVTSAASSKPPVGVVSRSTNSSADTKKVTGVGVAGNSIDASKASTLSKPSSKPGIKSAPRLTSVSQSKSSATKVPLTTTNTEKKSTVTTNGDSKANKIPPKSRTSTVDVPSKPLVKSTVSSARLTTTTKSKSSVGTTESKLGLKTTVEVKSSGINIRPKTAPSALTTTKSRTSNPAKPSIVDKNVKETANKQISNRTPITNSRASNQGLHSTTTTVSATTKRSTTTVRTIKQQSSLTRTTAKNIKTSIKTNVNKTQLPNNVNEIKNTKVIEESLSAVTIVNAETVSEKDSSAPTIENQQIIGQEL</sequence>
<feature type="compositionally biased region" description="Polar residues" evidence="1">
    <location>
        <begin position="1006"/>
        <end position="1019"/>
    </location>
</feature>
<accession>A0A8J2HD97</accession>
<proteinExistence type="predicted"/>
<feature type="compositionally biased region" description="Polar residues" evidence="1">
    <location>
        <begin position="180"/>
        <end position="193"/>
    </location>
</feature>
<dbReference type="EMBL" id="CAJNRD030001119">
    <property type="protein sequence ID" value="CAG5090798.1"/>
    <property type="molecule type" value="Genomic_DNA"/>
</dbReference>
<dbReference type="AlphaFoldDB" id="A0A8J2HD97"/>
<feature type="region of interest" description="Disordered" evidence="1">
    <location>
        <begin position="180"/>
        <end position="200"/>
    </location>
</feature>
<comment type="caution">
    <text evidence="2">The sequence shown here is derived from an EMBL/GenBank/DDBJ whole genome shotgun (WGS) entry which is preliminary data.</text>
</comment>
<dbReference type="Proteomes" id="UP000786811">
    <property type="component" value="Unassembled WGS sequence"/>
</dbReference>
<organism evidence="2 3">
    <name type="scientific">Cotesia congregata</name>
    <name type="common">Parasitoid wasp</name>
    <name type="synonym">Apanteles congregatus</name>
    <dbReference type="NCBI Taxonomy" id="51543"/>
    <lineage>
        <taxon>Eukaryota</taxon>
        <taxon>Metazoa</taxon>
        <taxon>Ecdysozoa</taxon>
        <taxon>Arthropoda</taxon>
        <taxon>Hexapoda</taxon>
        <taxon>Insecta</taxon>
        <taxon>Pterygota</taxon>
        <taxon>Neoptera</taxon>
        <taxon>Endopterygota</taxon>
        <taxon>Hymenoptera</taxon>
        <taxon>Apocrita</taxon>
        <taxon>Ichneumonoidea</taxon>
        <taxon>Braconidae</taxon>
        <taxon>Microgastrinae</taxon>
        <taxon>Cotesia</taxon>
    </lineage>
</organism>
<name>A0A8J2HD97_COTCN</name>
<dbReference type="OrthoDB" id="7690493at2759"/>
<feature type="region of interest" description="Disordered" evidence="1">
    <location>
        <begin position="256"/>
        <end position="279"/>
    </location>
</feature>
<protein>
    <submittedName>
        <fullName evidence="2">Uncharacterized protein</fullName>
    </submittedName>
</protein>
<feature type="region of interest" description="Disordered" evidence="1">
    <location>
        <begin position="1039"/>
        <end position="1066"/>
    </location>
</feature>
<feature type="region of interest" description="Disordered" evidence="1">
    <location>
        <begin position="1001"/>
        <end position="1022"/>
    </location>
</feature>
<evidence type="ECO:0000256" key="1">
    <source>
        <dbReference type="SAM" id="MobiDB-lite"/>
    </source>
</evidence>
<gene>
    <name evidence="2" type="ORF">HICCMSTLAB_LOCUS5751</name>
</gene>
<reference evidence="2" key="1">
    <citation type="submission" date="2021-04" db="EMBL/GenBank/DDBJ databases">
        <authorList>
            <person name="Chebbi M.A.C M."/>
        </authorList>
    </citation>
    <scope>NUCLEOTIDE SEQUENCE</scope>
</reference>
<feature type="compositionally biased region" description="Basic and acidic residues" evidence="1">
    <location>
        <begin position="478"/>
        <end position="499"/>
    </location>
</feature>
<feature type="compositionally biased region" description="Polar residues" evidence="1">
    <location>
        <begin position="903"/>
        <end position="919"/>
    </location>
</feature>
<evidence type="ECO:0000313" key="3">
    <source>
        <dbReference type="Proteomes" id="UP000786811"/>
    </source>
</evidence>
<feature type="compositionally biased region" description="Low complexity" evidence="1">
    <location>
        <begin position="831"/>
        <end position="852"/>
    </location>
</feature>
<feature type="region of interest" description="Disordered" evidence="1">
    <location>
        <begin position="101"/>
        <end position="132"/>
    </location>
</feature>
<feature type="compositionally biased region" description="Polar residues" evidence="1">
    <location>
        <begin position="1039"/>
        <end position="1053"/>
    </location>
</feature>
<feature type="compositionally biased region" description="Basic and acidic residues" evidence="1">
    <location>
        <begin position="261"/>
        <end position="279"/>
    </location>
</feature>
<evidence type="ECO:0000313" key="2">
    <source>
        <dbReference type="EMBL" id="CAG5090798.1"/>
    </source>
</evidence>
<feature type="region of interest" description="Disordered" evidence="1">
    <location>
        <begin position="478"/>
        <end position="502"/>
    </location>
</feature>
<feature type="compositionally biased region" description="Low complexity" evidence="1">
    <location>
        <begin position="1054"/>
        <end position="1066"/>
    </location>
</feature>